<gene>
    <name evidence="1" type="ORF">Y1Q_0018089</name>
</gene>
<name>A0A151NPV3_ALLMI</name>
<protein>
    <submittedName>
        <fullName evidence="1">Uncharacterized protein</fullName>
    </submittedName>
</protein>
<evidence type="ECO:0000313" key="1">
    <source>
        <dbReference type="EMBL" id="KYO38515.1"/>
    </source>
</evidence>
<proteinExistence type="predicted"/>
<dbReference type="EMBL" id="AKHW03002516">
    <property type="protein sequence ID" value="KYO38515.1"/>
    <property type="molecule type" value="Genomic_DNA"/>
</dbReference>
<evidence type="ECO:0000313" key="2">
    <source>
        <dbReference type="Proteomes" id="UP000050525"/>
    </source>
</evidence>
<dbReference type="AlphaFoldDB" id="A0A151NPV3"/>
<comment type="caution">
    <text evidence="1">The sequence shown here is derived from an EMBL/GenBank/DDBJ whole genome shotgun (WGS) entry which is preliminary data.</text>
</comment>
<reference evidence="1 2" key="1">
    <citation type="journal article" date="2012" name="Genome Biol.">
        <title>Sequencing three crocodilian genomes to illuminate the evolution of archosaurs and amniotes.</title>
        <authorList>
            <person name="St John J.A."/>
            <person name="Braun E.L."/>
            <person name="Isberg S.R."/>
            <person name="Miles L.G."/>
            <person name="Chong A.Y."/>
            <person name="Gongora J."/>
            <person name="Dalzell P."/>
            <person name="Moran C."/>
            <person name="Bed'hom B."/>
            <person name="Abzhanov A."/>
            <person name="Burgess S.C."/>
            <person name="Cooksey A.M."/>
            <person name="Castoe T.A."/>
            <person name="Crawford N.G."/>
            <person name="Densmore L.D."/>
            <person name="Drew J.C."/>
            <person name="Edwards S.V."/>
            <person name="Faircloth B.C."/>
            <person name="Fujita M.K."/>
            <person name="Greenwold M.J."/>
            <person name="Hoffmann F.G."/>
            <person name="Howard J.M."/>
            <person name="Iguchi T."/>
            <person name="Janes D.E."/>
            <person name="Khan S.Y."/>
            <person name="Kohno S."/>
            <person name="de Koning A.J."/>
            <person name="Lance S.L."/>
            <person name="McCarthy F.M."/>
            <person name="McCormack J.E."/>
            <person name="Merchant M.E."/>
            <person name="Peterson D.G."/>
            <person name="Pollock D.D."/>
            <person name="Pourmand N."/>
            <person name="Raney B.J."/>
            <person name="Roessler K.A."/>
            <person name="Sanford J.R."/>
            <person name="Sawyer R.H."/>
            <person name="Schmidt C.J."/>
            <person name="Triplett E.W."/>
            <person name="Tuberville T.D."/>
            <person name="Venegas-Anaya M."/>
            <person name="Howard J.T."/>
            <person name="Jarvis E.D."/>
            <person name="Guillette L.J.Jr."/>
            <person name="Glenn T.C."/>
            <person name="Green R.E."/>
            <person name="Ray D.A."/>
        </authorList>
    </citation>
    <scope>NUCLEOTIDE SEQUENCE [LARGE SCALE GENOMIC DNA]</scope>
    <source>
        <strain evidence="1">KSC_2009_1</strain>
    </source>
</reference>
<dbReference type="Proteomes" id="UP000050525">
    <property type="component" value="Unassembled WGS sequence"/>
</dbReference>
<accession>A0A151NPV3</accession>
<keyword evidence="2" id="KW-1185">Reference proteome</keyword>
<sequence length="67" mass="7457">MSIWIESQPEINGICGQFTLSRKGRNTGPKPHVRMRKPLFLVSQTAYDVARKEETSSGGVKEGHISN</sequence>
<organism evidence="1 2">
    <name type="scientific">Alligator mississippiensis</name>
    <name type="common">American alligator</name>
    <dbReference type="NCBI Taxonomy" id="8496"/>
    <lineage>
        <taxon>Eukaryota</taxon>
        <taxon>Metazoa</taxon>
        <taxon>Chordata</taxon>
        <taxon>Craniata</taxon>
        <taxon>Vertebrata</taxon>
        <taxon>Euteleostomi</taxon>
        <taxon>Archelosauria</taxon>
        <taxon>Archosauria</taxon>
        <taxon>Crocodylia</taxon>
        <taxon>Alligatoridae</taxon>
        <taxon>Alligatorinae</taxon>
        <taxon>Alligator</taxon>
    </lineage>
</organism>